<evidence type="ECO:0000313" key="1">
    <source>
        <dbReference type="EMBL" id="HHJ52744.1"/>
    </source>
</evidence>
<accession>A0A7V5PPA0</accession>
<sequence length="299" mass="33224">MKNFLLFIFLLIAIAWSDDVLLKDGRVWRNVNVLEKEETFNTITIFTSKKKRIIINKRDVVGIKWQKFNPRRKSLLVRQDKEQAEDAQAFTPLAEGAAQNVPPPVAVFSQDTILQTFPQKRVNVETGYSYRTVAIPSGAPEKLRSYLNGLKSGFNFSAALQYFYSPEYGLGVRAAYFNASNYMDGIYYNNPETGESGVGFIEDKISLIYLGAGFSKRILLNSPNVLMVGSLTLGPLIYSDAARVADMALKVSGMTMALHGSIGVEYILKAGIGIGGAVSYFIGYMEQVKVNNETVHLEE</sequence>
<organism evidence="1">
    <name type="scientific">Caldithrix abyssi</name>
    <dbReference type="NCBI Taxonomy" id="187145"/>
    <lineage>
        <taxon>Bacteria</taxon>
        <taxon>Pseudomonadati</taxon>
        <taxon>Calditrichota</taxon>
        <taxon>Calditrichia</taxon>
        <taxon>Calditrichales</taxon>
        <taxon>Calditrichaceae</taxon>
        <taxon>Caldithrix</taxon>
    </lineage>
</organism>
<gene>
    <name evidence="1" type="ORF">ENJ89_06075</name>
</gene>
<feature type="non-terminal residue" evidence="1">
    <location>
        <position position="299"/>
    </location>
</feature>
<comment type="caution">
    <text evidence="1">The sequence shown here is derived from an EMBL/GenBank/DDBJ whole genome shotgun (WGS) entry which is preliminary data.</text>
</comment>
<protein>
    <submittedName>
        <fullName evidence="1">Uncharacterized protein</fullName>
    </submittedName>
</protein>
<dbReference type="AlphaFoldDB" id="A0A7V5PPA0"/>
<reference evidence="1" key="1">
    <citation type="journal article" date="2020" name="mSystems">
        <title>Genome- and Community-Level Interaction Insights into Carbon Utilization and Element Cycling Functions of Hydrothermarchaeota in Hydrothermal Sediment.</title>
        <authorList>
            <person name="Zhou Z."/>
            <person name="Liu Y."/>
            <person name="Xu W."/>
            <person name="Pan J."/>
            <person name="Luo Z.H."/>
            <person name="Li M."/>
        </authorList>
    </citation>
    <scope>NUCLEOTIDE SEQUENCE [LARGE SCALE GENOMIC DNA]</scope>
    <source>
        <strain evidence="1">HyVt-527</strain>
    </source>
</reference>
<name>A0A7V5PPA0_CALAY</name>
<dbReference type="EMBL" id="DROD01000414">
    <property type="protein sequence ID" value="HHJ52744.1"/>
    <property type="molecule type" value="Genomic_DNA"/>
</dbReference>
<dbReference type="Proteomes" id="UP000886124">
    <property type="component" value="Unassembled WGS sequence"/>
</dbReference>
<proteinExistence type="predicted"/>